<dbReference type="Gene3D" id="1.10.1200.10">
    <property type="entry name" value="ACP-like"/>
    <property type="match status" value="1"/>
</dbReference>
<dbReference type="GeneID" id="72067532"/>
<dbReference type="PANTHER" id="PTHR45527">
    <property type="entry name" value="NONRIBOSOMAL PEPTIDE SYNTHETASE"/>
    <property type="match status" value="1"/>
</dbReference>
<dbReference type="InterPro" id="IPR036736">
    <property type="entry name" value="ACP-like_sf"/>
</dbReference>
<keyword evidence="3" id="KW-0436">Ligase</keyword>
<dbReference type="Gene3D" id="3.30.559.10">
    <property type="entry name" value="Chloramphenicol acetyltransferase-like domain"/>
    <property type="match status" value="1"/>
</dbReference>
<dbReference type="Gene3D" id="3.30.300.30">
    <property type="match status" value="1"/>
</dbReference>
<keyword evidence="7" id="KW-1185">Reference proteome</keyword>
<dbReference type="Gene3D" id="3.30.559.30">
    <property type="entry name" value="Nonribosomal peptide synthetase, condensation domain"/>
    <property type="match status" value="1"/>
</dbReference>
<evidence type="ECO:0000256" key="4">
    <source>
        <dbReference type="SAM" id="MobiDB-lite"/>
    </source>
</evidence>
<evidence type="ECO:0000313" key="7">
    <source>
        <dbReference type="Proteomes" id="UP000829364"/>
    </source>
</evidence>
<sequence length="1078" mass="117025">MIEAHHINFDGVCTQILLRDLEAFYTRRAHLTLSPAAKQYSSFIALQREDETTGAWDGDLAFWRREFATIPEPLPLTRARVAARKPLLRYDVHRLDFRLDPSLAERVRAVVRQHRVTAFHFYLAAFRVVLQRFLSLGVRDGRQSGGKETAAADDDSDICIGIAESNRHDEETLGSLGPYLNLLALRFRDRPATFASALASARDKTFAALGHAAVPFDAVLRALRVHRDMSHAPLFQAFLDYRLGFPKQQPFADCTLEVLRFEPGRTAYDLSVDVIDNPLYNDASAPGGKGGGDALLSVFGQAALYEQDDVRIFAACFEDVIREFAEEPSRSLSVGLGSEWSYRDADVAKALELSRGPAYETQWPGTLAHRLDDMVAAHADKVAVKLAAAGGNGGSLTYKQLDDKTNAIAAALMENGVSRGRYVAVHQEPTPDWICSMLAILKIGAVYVPLDPGTPAARLAMVVATCHPAALLVDRTTGPSCAFEVPTAIDVSTVPVSNVRRIQTVPDAHEPAIALHTSGATGTPKVIVLTHANFAHEIETSANTYGLDSNVTVLQQSAFGFDMSVLQTLLALALGGTLVMVPRELRGDAVAMTEFIVSHKVTYTCATPTEYSSWLRHGDCAALRRSHWTVALSGGEAVSHSLPDGLREHLGAKSDMRMFNGYGPAKTTCCSASTELALRGGASKLPATTPAGPACPTECVYILDEEMRPLPLGHPGEICIAGVAVANGYLGNEALTSRAFVRDSFATEEYIRKGWSTMFRTGDRGRLLPDGSLVLEGRIGDDTQIKIRGVRIDLRDIEQTIVQASGCAIAKAVAVARTTSNSSAAEGTSDSQFIVGYVVLDAGFLKHQLLEGPTGATSSEQAYLAHLLAGLPLPRTICPSMLISIDKVPLTTSGKMDRRALAALPLDRSSSTAARRQIEQTEPLTDMELRTQAIWELVLDFQGHHFNDPQESAPVVTSDTDFFHVGGTSMLLLELRERIKRQLRLSVPLMQLFEHSTLGAMATLLAEQEAKARADIEWESEATPSDELRTLAQTVLLRSIMPGSFPRAERDQDGGAHRGIGYSRTTGAQPPPGRSEDR</sequence>
<dbReference type="AlphaFoldDB" id="A0A9Q8VB74"/>
<dbReference type="CDD" id="cd05930">
    <property type="entry name" value="A_NRPS"/>
    <property type="match status" value="1"/>
</dbReference>
<dbReference type="InterPro" id="IPR009081">
    <property type="entry name" value="PP-bd_ACP"/>
</dbReference>
<evidence type="ECO:0000259" key="5">
    <source>
        <dbReference type="PROSITE" id="PS50075"/>
    </source>
</evidence>
<dbReference type="InterPro" id="IPR023213">
    <property type="entry name" value="CAT-like_dom_sf"/>
</dbReference>
<feature type="compositionally biased region" description="Pro residues" evidence="4">
    <location>
        <begin position="1069"/>
        <end position="1078"/>
    </location>
</feature>
<dbReference type="InterPro" id="IPR042099">
    <property type="entry name" value="ANL_N_sf"/>
</dbReference>
<dbReference type="GO" id="GO:0043041">
    <property type="term" value="P:amino acid activation for nonribosomal peptide biosynthetic process"/>
    <property type="evidence" value="ECO:0007669"/>
    <property type="project" value="TreeGrafter"/>
</dbReference>
<dbReference type="RefSeq" id="XP_047842879.1">
    <property type="nucleotide sequence ID" value="XM_047986895.1"/>
</dbReference>
<dbReference type="SUPFAM" id="SSF47336">
    <property type="entry name" value="ACP-like"/>
    <property type="match status" value="1"/>
</dbReference>
<evidence type="ECO:0000256" key="3">
    <source>
        <dbReference type="ARBA" id="ARBA00022598"/>
    </source>
</evidence>
<feature type="compositionally biased region" description="Basic and acidic residues" evidence="4">
    <location>
        <begin position="1047"/>
        <end position="1056"/>
    </location>
</feature>
<feature type="domain" description="Carrier" evidence="5">
    <location>
        <begin position="925"/>
        <end position="1009"/>
    </location>
</feature>
<dbReference type="InterPro" id="IPR020806">
    <property type="entry name" value="PKS_PP-bd"/>
</dbReference>
<keyword evidence="2" id="KW-0597">Phosphoprotein</keyword>
<dbReference type="InterPro" id="IPR000873">
    <property type="entry name" value="AMP-dep_synth/lig_dom"/>
</dbReference>
<dbReference type="SUPFAM" id="SSF52777">
    <property type="entry name" value="CoA-dependent acyltransferases"/>
    <property type="match status" value="2"/>
</dbReference>
<name>A0A9Q8VB74_9HYPO</name>
<dbReference type="SUPFAM" id="SSF56801">
    <property type="entry name" value="Acetyl-CoA synthetase-like"/>
    <property type="match status" value="1"/>
</dbReference>
<dbReference type="PANTHER" id="PTHR45527:SF1">
    <property type="entry name" value="FATTY ACID SYNTHASE"/>
    <property type="match status" value="1"/>
</dbReference>
<keyword evidence="1" id="KW-0596">Phosphopantetheine</keyword>
<proteinExistence type="predicted"/>
<dbReference type="SMART" id="SM00823">
    <property type="entry name" value="PKS_PP"/>
    <property type="match status" value="1"/>
</dbReference>
<dbReference type="KEGG" id="ptkz:JDV02_005583"/>
<organism evidence="6 7">
    <name type="scientific">Purpureocillium takamizusanense</name>
    <dbReference type="NCBI Taxonomy" id="2060973"/>
    <lineage>
        <taxon>Eukaryota</taxon>
        <taxon>Fungi</taxon>
        <taxon>Dikarya</taxon>
        <taxon>Ascomycota</taxon>
        <taxon>Pezizomycotina</taxon>
        <taxon>Sordariomycetes</taxon>
        <taxon>Hypocreomycetidae</taxon>
        <taxon>Hypocreales</taxon>
        <taxon>Ophiocordycipitaceae</taxon>
        <taxon>Purpureocillium</taxon>
    </lineage>
</organism>
<dbReference type="Proteomes" id="UP000829364">
    <property type="component" value="Chromosome 4"/>
</dbReference>
<dbReference type="Pfam" id="PF00550">
    <property type="entry name" value="PP-binding"/>
    <property type="match status" value="1"/>
</dbReference>
<evidence type="ECO:0000256" key="2">
    <source>
        <dbReference type="ARBA" id="ARBA00022553"/>
    </source>
</evidence>
<evidence type="ECO:0000313" key="6">
    <source>
        <dbReference type="EMBL" id="UNI19398.1"/>
    </source>
</evidence>
<evidence type="ECO:0000256" key="1">
    <source>
        <dbReference type="ARBA" id="ARBA00022450"/>
    </source>
</evidence>
<dbReference type="GO" id="GO:0016874">
    <property type="term" value="F:ligase activity"/>
    <property type="evidence" value="ECO:0007669"/>
    <property type="project" value="UniProtKB-KW"/>
</dbReference>
<dbReference type="GO" id="GO:0044550">
    <property type="term" value="P:secondary metabolite biosynthetic process"/>
    <property type="evidence" value="ECO:0007669"/>
    <property type="project" value="TreeGrafter"/>
</dbReference>
<feature type="region of interest" description="Disordered" evidence="4">
    <location>
        <begin position="1042"/>
        <end position="1078"/>
    </location>
</feature>
<dbReference type="EMBL" id="CP086357">
    <property type="protein sequence ID" value="UNI19398.1"/>
    <property type="molecule type" value="Genomic_DNA"/>
</dbReference>
<dbReference type="PROSITE" id="PS50075">
    <property type="entry name" value="CARRIER"/>
    <property type="match status" value="1"/>
</dbReference>
<dbReference type="InterPro" id="IPR045851">
    <property type="entry name" value="AMP-bd_C_sf"/>
</dbReference>
<dbReference type="GO" id="GO:0005737">
    <property type="term" value="C:cytoplasm"/>
    <property type="evidence" value="ECO:0007669"/>
    <property type="project" value="TreeGrafter"/>
</dbReference>
<dbReference type="Gene3D" id="3.40.50.12780">
    <property type="entry name" value="N-terminal domain of ligase-like"/>
    <property type="match status" value="1"/>
</dbReference>
<accession>A0A9Q8VB74</accession>
<dbReference type="OrthoDB" id="329835at2759"/>
<dbReference type="Pfam" id="PF00501">
    <property type="entry name" value="AMP-binding"/>
    <property type="match status" value="1"/>
</dbReference>
<protein>
    <submittedName>
        <fullName evidence="6">NRPS-like protein biosynthetic cluster</fullName>
    </submittedName>
</protein>
<dbReference type="Pfam" id="PF00668">
    <property type="entry name" value="Condensation"/>
    <property type="match status" value="2"/>
</dbReference>
<dbReference type="InterPro" id="IPR001242">
    <property type="entry name" value="Condensation_dom"/>
</dbReference>
<dbReference type="GO" id="GO:0031177">
    <property type="term" value="F:phosphopantetheine binding"/>
    <property type="evidence" value="ECO:0007669"/>
    <property type="project" value="InterPro"/>
</dbReference>
<gene>
    <name evidence="6" type="ORF">JDV02_005583</name>
</gene>
<reference evidence="6" key="1">
    <citation type="submission" date="2021-11" db="EMBL/GenBank/DDBJ databases">
        <title>Purpureocillium_takamizusanense_genome.</title>
        <authorList>
            <person name="Nguyen N.-H."/>
        </authorList>
    </citation>
    <scope>NUCLEOTIDE SEQUENCE</scope>
    <source>
        <strain evidence="6">PT3</strain>
    </source>
</reference>